<comment type="caution">
    <text evidence="1">The sequence shown here is derived from an EMBL/GenBank/DDBJ whole genome shotgun (WGS) entry which is preliminary data.</text>
</comment>
<name>A0A540MFQ4_MALBA</name>
<protein>
    <submittedName>
        <fullName evidence="1">Uncharacterized protein</fullName>
    </submittedName>
</protein>
<reference evidence="1 2" key="1">
    <citation type="journal article" date="2019" name="G3 (Bethesda)">
        <title>Sequencing of a Wild Apple (Malus baccata) Genome Unravels the Differences Between Cultivated and Wild Apple Species Regarding Disease Resistance and Cold Tolerance.</title>
        <authorList>
            <person name="Chen X."/>
        </authorList>
    </citation>
    <scope>NUCLEOTIDE SEQUENCE [LARGE SCALE GENOMIC DNA]</scope>
    <source>
        <strain evidence="2">cv. Shandingzi</strain>
        <tissue evidence="1">Leaves</tissue>
    </source>
</reference>
<dbReference type="Proteomes" id="UP000315295">
    <property type="component" value="Unassembled WGS sequence"/>
</dbReference>
<organism evidence="1 2">
    <name type="scientific">Malus baccata</name>
    <name type="common">Siberian crab apple</name>
    <name type="synonym">Pyrus baccata</name>
    <dbReference type="NCBI Taxonomy" id="106549"/>
    <lineage>
        <taxon>Eukaryota</taxon>
        <taxon>Viridiplantae</taxon>
        <taxon>Streptophyta</taxon>
        <taxon>Embryophyta</taxon>
        <taxon>Tracheophyta</taxon>
        <taxon>Spermatophyta</taxon>
        <taxon>Magnoliopsida</taxon>
        <taxon>eudicotyledons</taxon>
        <taxon>Gunneridae</taxon>
        <taxon>Pentapetalae</taxon>
        <taxon>rosids</taxon>
        <taxon>fabids</taxon>
        <taxon>Rosales</taxon>
        <taxon>Rosaceae</taxon>
        <taxon>Amygdaloideae</taxon>
        <taxon>Maleae</taxon>
        <taxon>Malus</taxon>
    </lineage>
</organism>
<accession>A0A540MFQ4</accession>
<evidence type="ECO:0000313" key="2">
    <source>
        <dbReference type="Proteomes" id="UP000315295"/>
    </source>
</evidence>
<sequence>MNSPNRDGQERAINELERFNSLHSRVTRTSPNCISLTSWWVETERSRRRVGLVERRSWWMQTTRGRGGGRRLCR</sequence>
<evidence type="ECO:0000313" key="1">
    <source>
        <dbReference type="EMBL" id="TQD97561.1"/>
    </source>
</evidence>
<proteinExistence type="predicted"/>
<dbReference type="EMBL" id="VIEB01000269">
    <property type="protein sequence ID" value="TQD97561.1"/>
    <property type="molecule type" value="Genomic_DNA"/>
</dbReference>
<keyword evidence="2" id="KW-1185">Reference proteome</keyword>
<gene>
    <name evidence="1" type="ORF">C1H46_016821</name>
</gene>
<dbReference type="AlphaFoldDB" id="A0A540MFQ4"/>